<dbReference type="SMART" id="SM00345">
    <property type="entry name" value="HTH_GNTR"/>
    <property type="match status" value="1"/>
</dbReference>
<dbReference type="SMART" id="SM00895">
    <property type="entry name" value="FCD"/>
    <property type="match status" value="1"/>
</dbReference>
<dbReference type="SUPFAM" id="SSF46785">
    <property type="entry name" value="Winged helix' DNA-binding domain"/>
    <property type="match status" value="1"/>
</dbReference>
<evidence type="ECO:0000256" key="2">
    <source>
        <dbReference type="ARBA" id="ARBA00023125"/>
    </source>
</evidence>
<dbReference type="InterPro" id="IPR011711">
    <property type="entry name" value="GntR_C"/>
</dbReference>
<name>A0A1T5II15_9MICO</name>
<dbReference type="EMBL" id="FUZQ01000001">
    <property type="protein sequence ID" value="SKC38740.1"/>
    <property type="molecule type" value="Genomic_DNA"/>
</dbReference>
<feature type="domain" description="HTH gntR-type" evidence="5">
    <location>
        <begin position="21"/>
        <end position="88"/>
    </location>
</feature>
<dbReference type="PROSITE" id="PS50949">
    <property type="entry name" value="HTH_GNTR"/>
    <property type="match status" value="1"/>
</dbReference>
<reference evidence="6 7" key="1">
    <citation type="submission" date="2017-02" db="EMBL/GenBank/DDBJ databases">
        <authorList>
            <person name="Peterson S.W."/>
        </authorList>
    </citation>
    <scope>NUCLEOTIDE SEQUENCE [LARGE SCALE GENOMIC DNA]</scope>
    <source>
        <strain evidence="6 7">DSM 21481</strain>
    </source>
</reference>
<dbReference type="InterPro" id="IPR036388">
    <property type="entry name" value="WH-like_DNA-bd_sf"/>
</dbReference>
<dbReference type="PANTHER" id="PTHR43537:SF5">
    <property type="entry name" value="UXU OPERON TRANSCRIPTIONAL REGULATOR"/>
    <property type="match status" value="1"/>
</dbReference>
<keyword evidence="7" id="KW-1185">Reference proteome</keyword>
<dbReference type="RefSeq" id="WP_176168758.1">
    <property type="nucleotide sequence ID" value="NZ_FUZQ01000001.1"/>
</dbReference>
<evidence type="ECO:0000313" key="6">
    <source>
        <dbReference type="EMBL" id="SKC38740.1"/>
    </source>
</evidence>
<sequence length="256" mass="27673">MTPSSRAPVGSAPFLSPVTRPSTVDLIAVELRNAVYSGALPVGSPIREVEMSSQLGVSRGPFREAAQRLVQEGLLRSVPGRGLSVVRIGADRVRSLYESRTTVETSAARLAVERATGAQVATVRAAHDALVAAERSEDARRVGDADLNVHWSLVAAGGNPWLLRWMTTLIVEVRIASFTLSEEYAVRKDAAESHVELVERLEARDADGLVAAIRTNLEDAVARLLEPETIEVETFDEPRPSPAPRLDPITPTFPEP</sequence>
<gene>
    <name evidence="6" type="ORF">SAMN04324258_0546</name>
</gene>
<proteinExistence type="predicted"/>
<keyword evidence="1" id="KW-0805">Transcription regulation</keyword>
<organism evidence="6 7">
    <name type="scientific">Krasilnikoviella flava</name>
    <dbReference type="NCBI Taxonomy" id="526729"/>
    <lineage>
        <taxon>Bacteria</taxon>
        <taxon>Bacillati</taxon>
        <taxon>Actinomycetota</taxon>
        <taxon>Actinomycetes</taxon>
        <taxon>Micrococcales</taxon>
        <taxon>Promicromonosporaceae</taxon>
        <taxon>Krasilnikoviella</taxon>
    </lineage>
</organism>
<dbReference type="InterPro" id="IPR036390">
    <property type="entry name" value="WH_DNA-bd_sf"/>
</dbReference>
<dbReference type="Pfam" id="PF07729">
    <property type="entry name" value="FCD"/>
    <property type="match status" value="1"/>
</dbReference>
<protein>
    <submittedName>
        <fullName evidence="6">DNA-binding transcriptional regulator, GntR family</fullName>
    </submittedName>
</protein>
<evidence type="ECO:0000256" key="1">
    <source>
        <dbReference type="ARBA" id="ARBA00023015"/>
    </source>
</evidence>
<evidence type="ECO:0000313" key="7">
    <source>
        <dbReference type="Proteomes" id="UP000189777"/>
    </source>
</evidence>
<feature type="region of interest" description="Disordered" evidence="4">
    <location>
        <begin position="234"/>
        <end position="256"/>
    </location>
</feature>
<feature type="compositionally biased region" description="Pro residues" evidence="4">
    <location>
        <begin position="240"/>
        <end position="256"/>
    </location>
</feature>
<keyword evidence="3" id="KW-0804">Transcription</keyword>
<evidence type="ECO:0000256" key="4">
    <source>
        <dbReference type="SAM" id="MobiDB-lite"/>
    </source>
</evidence>
<dbReference type="Pfam" id="PF00392">
    <property type="entry name" value="GntR"/>
    <property type="match status" value="1"/>
</dbReference>
<evidence type="ECO:0000256" key="3">
    <source>
        <dbReference type="ARBA" id="ARBA00023163"/>
    </source>
</evidence>
<evidence type="ECO:0000259" key="5">
    <source>
        <dbReference type="PROSITE" id="PS50949"/>
    </source>
</evidence>
<dbReference type="InterPro" id="IPR000524">
    <property type="entry name" value="Tscrpt_reg_HTH_GntR"/>
</dbReference>
<dbReference type="Proteomes" id="UP000189777">
    <property type="component" value="Unassembled WGS sequence"/>
</dbReference>
<dbReference type="AlphaFoldDB" id="A0A1T5II15"/>
<keyword evidence="2 6" id="KW-0238">DNA-binding</keyword>
<dbReference type="GO" id="GO:0003700">
    <property type="term" value="F:DNA-binding transcription factor activity"/>
    <property type="evidence" value="ECO:0007669"/>
    <property type="project" value="InterPro"/>
</dbReference>
<dbReference type="InterPro" id="IPR008920">
    <property type="entry name" value="TF_FadR/GntR_C"/>
</dbReference>
<dbReference type="Gene3D" id="1.10.10.10">
    <property type="entry name" value="Winged helix-like DNA-binding domain superfamily/Winged helix DNA-binding domain"/>
    <property type="match status" value="1"/>
</dbReference>
<dbReference type="STRING" id="526729.SAMN04324258_0546"/>
<dbReference type="Gene3D" id="1.20.120.530">
    <property type="entry name" value="GntR ligand-binding domain-like"/>
    <property type="match status" value="1"/>
</dbReference>
<dbReference type="GO" id="GO:0003677">
    <property type="term" value="F:DNA binding"/>
    <property type="evidence" value="ECO:0007669"/>
    <property type="project" value="UniProtKB-KW"/>
</dbReference>
<accession>A0A1T5II15</accession>
<dbReference type="PANTHER" id="PTHR43537">
    <property type="entry name" value="TRANSCRIPTIONAL REGULATOR, GNTR FAMILY"/>
    <property type="match status" value="1"/>
</dbReference>
<dbReference type="SUPFAM" id="SSF48008">
    <property type="entry name" value="GntR ligand-binding domain-like"/>
    <property type="match status" value="1"/>
</dbReference>